<gene>
    <name evidence="1" type="ORF">OUZ56_025942</name>
</gene>
<comment type="caution">
    <text evidence="1">The sequence shown here is derived from an EMBL/GenBank/DDBJ whole genome shotgun (WGS) entry which is preliminary data.</text>
</comment>
<name>A0ABQ9ZKE2_9CRUS</name>
<dbReference type="EMBL" id="JAOYFB010000004">
    <property type="protein sequence ID" value="KAK4013400.1"/>
    <property type="molecule type" value="Genomic_DNA"/>
</dbReference>
<protein>
    <submittedName>
        <fullName evidence="1">Uncharacterized protein</fullName>
    </submittedName>
</protein>
<evidence type="ECO:0000313" key="1">
    <source>
        <dbReference type="EMBL" id="KAK4013400.1"/>
    </source>
</evidence>
<organism evidence="1 2">
    <name type="scientific">Daphnia magna</name>
    <dbReference type="NCBI Taxonomy" id="35525"/>
    <lineage>
        <taxon>Eukaryota</taxon>
        <taxon>Metazoa</taxon>
        <taxon>Ecdysozoa</taxon>
        <taxon>Arthropoda</taxon>
        <taxon>Crustacea</taxon>
        <taxon>Branchiopoda</taxon>
        <taxon>Diplostraca</taxon>
        <taxon>Cladocera</taxon>
        <taxon>Anomopoda</taxon>
        <taxon>Daphniidae</taxon>
        <taxon>Daphnia</taxon>
    </lineage>
</organism>
<accession>A0ABQ9ZKE2</accession>
<dbReference type="Proteomes" id="UP001234178">
    <property type="component" value="Unassembled WGS sequence"/>
</dbReference>
<sequence>MVWRQRERILRVYAHMCQWPAVNVEYFVGGHLVLWDVPQRYFCMTLLDAPTLHQSVGPTEEKSATQFLLAGSSVGAIVAVDDGRTPSTVGEATESGDKVIRCETVCHLQVNRSSNQAGKENTVSFLMSPTYHHFEWSEVVGTYIRERRKIRLQPVFG</sequence>
<reference evidence="1 2" key="1">
    <citation type="journal article" date="2023" name="Nucleic Acids Res.">
        <title>The hologenome of Daphnia magna reveals possible DNA methylation and microbiome-mediated evolution of the host genome.</title>
        <authorList>
            <person name="Chaturvedi A."/>
            <person name="Li X."/>
            <person name="Dhandapani V."/>
            <person name="Marshall H."/>
            <person name="Kissane S."/>
            <person name="Cuenca-Cambronero M."/>
            <person name="Asole G."/>
            <person name="Calvet F."/>
            <person name="Ruiz-Romero M."/>
            <person name="Marangio P."/>
            <person name="Guigo R."/>
            <person name="Rago D."/>
            <person name="Mirbahai L."/>
            <person name="Eastwood N."/>
            <person name="Colbourne J.K."/>
            <person name="Zhou J."/>
            <person name="Mallon E."/>
            <person name="Orsini L."/>
        </authorList>
    </citation>
    <scope>NUCLEOTIDE SEQUENCE [LARGE SCALE GENOMIC DNA]</scope>
    <source>
        <strain evidence="1">LRV0_1</strain>
    </source>
</reference>
<keyword evidence="2" id="KW-1185">Reference proteome</keyword>
<evidence type="ECO:0000313" key="2">
    <source>
        <dbReference type="Proteomes" id="UP001234178"/>
    </source>
</evidence>
<proteinExistence type="predicted"/>